<feature type="non-terminal residue" evidence="3">
    <location>
        <position position="1"/>
    </location>
</feature>
<evidence type="ECO:0000259" key="2">
    <source>
        <dbReference type="PROSITE" id="PS50213"/>
    </source>
</evidence>
<protein>
    <recommendedName>
        <fullName evidence="2">FAS1 domain-containing protein</fullName>
    </recommendedName>
</protein>
<dbReference type="FunFam" id="2.30.180.10:FF:000032">
    <property type="entry name" value="Fasciclin domain-containing protein, putative"/>
    <property type="match status" value="1"/>
</dbReference>
<organism evidence="3">
    <name type="scientific">Spongospora subterranea</name>
    <dbReference type="NCBI Taxonomy" id="70186"/>
    <lineage>
        <taxon>Eukaryota</taxon>
        <taxon>Sar</taxon>
        <taxon>Rhizaria</taxon>
        <taxon>Endomyxa</taxon>
        <taxon>Phytomyxea</taxon>
        <taxon>Plasmodiophorida</taxon>
        <taxon>Plasmodiophoridae</taxon>
        <taxon>Spongospora</taxon>
    </lineage>
</organism>
<dbReference type="GO" id="GO:0050839">
    <property type="term" value="F:cell adhesion molecule binding"/>
    <property type="evidence" value="ECO:0007669"/>
    <property type="project" value="TreeGrafter"/>
</dbReference>
<feature type="region of interest" description="Disordered" evidence="1">
    <location>
        <begin position="157"/>
        <end position="190"/>
    </location>
</feature>
<reference evidence="3" key="1">
    <citation type="submission" date="2015-04" db="EMBL/GenBank/DDBJ databases">
        <title>The genome sequence of the plant pathogenic Rhizarian Plasmodiophora brassicae reveals insights in its biotrophic life cycle and the origin of chitin synthesis.</title>
        <authorList>
            <person name="Schwelm A."/>
            <person name="Fogelqvist J."/>
            <person name="Knaust A."/>
            <person name="Julke S."/>
            <person name="Lilja T."/>
            <person name="Dhandapani V."/>
            <person name="Bonilla-Rosso G."/>
            <person name="Karlsson M."/>
            <person name="Shevchenko A."/>
            <person name="Choi S.R."/>
            <person name="Kim H.G."/>
            <person name="Park J.Y."/>
            <person name="Lim Y.P."/>
            <person name="Ludwig-Muller J."/>
            <person name="Dixelius C."/>
        </authorList>
    </citation>
    <scope>NUCLEOTIDE SEQUENCE</scope>
    <source>
        <tissue evidence="3">Potato root galls</tissue>
    </source>
</reference>
<dbReference type="PANTHER" id="PTHR10900:SF124">
    <property type="entry name" value="FI05614P"/>
    <property type="match status" value="1"/>
</dbReference>
<sequence length="190" mass="20482">NVMTIFQRFTVFSVVIAATVSLISALDLINTIEQRDNLSRFVSAIRSGDVDDVLEGRGPWTVFAPTDAAFENITLPANDSDISDLIKYHIIAGNLTTSRLNQSLMTLNGEQIMIQQASGNMSNMTMVNGVPIITPNIAADNGILHIISQVLVPEGVAMEPGEEQPPPTPDVEGPENNSTGDEDFSEPDID</sequence>
<accession>A0A0H5RTF1</accession>
<dbReference type="AlphaFoldDB" id="A0A0H5RTF1"/>
<dbReference type="GO" id="GO:0005615">
    <property type="term" value="C:extracellular space"/>
    <property type="evidence" value="ECO:0007669"/>
    <property type="project" value="TreeGrafter"/>
</dbReference>
<dbReference type="GO" id="GO:0007155">
    <property type="term" value="P:cell adhesion"/>
    <property type="evidence" value="ECO:0007669"/>
    <property type="project" value="TreeGrafter"/>
</dbReference>
<feature type="compositionally biased region" description="Acidic residues" evidence="1">
    <location>
        <begin position="180"/>
        <end position="190"/>
    </location>
</feature>
<evidence type="ECO:0000313" key="3">
    <source>
        <dbReference type="EMBL" id="CRZ12014.1"/>
    </source>
</evidence>
<dbReference type="InterPro" id="IPR000782">
    <property type="entry name" value="FAS1_domain"/>
</dbReference>
<name>A0A0H5RTF1_9EUKA</name>
<dbReference type="EMBL" id="HACM01011572">
    <property type="protein sequence ID" value="CRZ12014.1"/>
    <property type="molecule type" value="Transcribed_RNA"/>
</dbReference>
<dbReference type="PANTHER" id="PTHR10900">
    <property type="entry name" value="PERIOSTIN-RELATED"/>
    <property type="match status" value="1"/>
</dbReference>
<feature type="domain" description="FAS1" evidence="2">
    <location>
        <begin position="25"/>
        <end position="151"/>
    </location>
</feature>
<dbReference type="Gene3D" id="2.30.180.10">
    <property type="entry name" value="FAS1 domain"/>
    <property type="match status" value="1"/>
</dbReference>
<evidence type="ECO:0000256" key="1">
    <source>
        <dbReference type="SAM" id="MobiDB-lite"/>
    </source>
</evidence>
<dbReference type="InterPro" id="IPR050904">
    <property type="entry name" value="Adhesion/Biosynth-related"/>
</dbReference>
<dbReference type="GO" id="GO:0030198">
    <property type="term" value="P:extracellular matrix organization"/>
    <property type="evidence" value="ECO:0007669"/>
    <property type="project" value="TreeGrafter"/>
</dbReference>
<dbReference type="SMART" id="SM00554">
    <property type="entry name" value="FAS1"/>
    <property type="match status" value="1"/>
</dbReference>
<proteinExistence type="predicted"/>
<dbReference type="GO" id="GO:0031012">
    <property type="term" value="C:extracellular matrix"/>
    <property type="evidence" value="ECO:0007669"/>
    <property type="project" value="TreeGrafter"/>
</dbReference>
<dbReference type="Pfam" id="PF02469">
    <property type="entry name" value="Fasciclin"/>
    <property type="match status" value="1"/>
</dbReference>
<dbReference type="InterPro" id="IPR036378">
    <property type="entry name" value="FAS1_dom_sf"/>
</dbReference>
<dbReference type="SUPFAM" id="SSF82153">
    <property type="entry name" value="FAS1 domain"/>
    <property type="match status" value="1"/>
</dbReference>
<dbReference type="PROSITE" id="PS50213">
    <property type="entry name" value="FAS1"/>
    <property type="match status" value="1"/>
</dbReference>